<dbReference type="EMBL" id="RSDZ01000059">
    <property type="protein sequence ID" value="RXG45598.1"/>
    <property type="molecule type" value="Genomic_DNA"/>
</dbReference>
<feature type="region of interest" description="Disordered" evidence="1">
    <location>
        <begin position="24"/>
        <end position="77"/>
    </location>
</feature>
<sequence>MTLERNATLVEHNDNMHVEIEPAADARSITPTPDPYPTPTARKGTFGTKARTTGSAKATSGKMNAPRPSRDRREPRCRSDLTGLCRHASATNQVRGPSLWESIKIITGLKHLCFAPGPHLASSSTQPTALLVLPIMCDFTKNYYIYTSCIDPGAHFFRTSTDGSHKRSCVKGPHERYIVVPGACPLCGG</sequence>
<comment type="caution">
    <text evidence="2">The sequence shown here is derived from an EMBL/GenBank/DDBJ whole genome shotgun (WGS) entry which is preliminary data.</text>
</comment>
<name>A0A444RWQ8_VERDA</name>
<feature type="compositionally biased region" description="Basic and acidic residues" evidence="1">
    <location>
        <begin position="68"/>
        <end position="77"/>
    </location>
</feature>
<gene>
    <name evidence="2" type="ORF">VDGE_30187</name>
</gene>
<organism evidence="2 3">
    <name type="scientific">Verticillium dahliae</name>
    <name type="common">Verticillium wilt</name>
    <dbReference type="NCBI Taxonomy" id="27337"/>
    <lineage>
        <taxon>Eukaryota</taxon>
        <taxon>Fungi</taxon>
        <taxon>Dikarya</taxon>
        <taxon>Ascomycota</taxon>
        <taxon>Pezizomycotina</taxon>
        <taxon>Sordariomycetes</taxon>
        <taxon>Hypocreomycetidae</taxon>
        <taxon>Glomerellales</taxon>
        <taxon>Plectosphaerellaceae</taxon>
        <taxon>Verticillium</taxon>
    </lineage>
</organism>
<evidence type="ECO:0000313" key="2">
    <source>
        <dbReference type="EMBL" id="RXG45598.1"/>
    </source>
</evidence>
<feature type="compositionally biased region" description="Polar residues" evidence="1">
    <location>
        <begin position="50"/>
        <end position="62"/>
    </location>
</feature>
<protein>
    <submittedName>
        <fullName evidence="2">Uncharacterized protein</fullName>
    </submittedName>
</protein>
<reference evidence="2 3" key="1">
    <citation type="submission" date="2018-12" db="EMBL/GenBank/DDBJ databases">
        <title>Genome of Verticillium dahliae isolate Getta Getta.</title>
        <authorList>
            <person name="Gardiner D.M."/>
        </authorList>
    </citation>
    <scope>NUCLEOTIDE SEQUENCE [LARGE SCALE GENOMIC DNA]</scope>
    <source>
        <strain evidence="2 3">Getta Getta</strain>
    </source>
</reference>
<dbReference type="Proteomes" id="UP000288725">
    <property type="component" value="Chromosome 6"/>
</dbReference>
<evidence type="ECO:0000313" key="3">
    <source>
        <dbReference type="Proteomes" id="UP000288725"/>
    </source>
</evidence>
<dbReference type="AlphaFoldDB" id="A0A444RWQ8"/>
<accession>A0A444RWQ8</accession>
<proteinExistence type="predicted"/>
<evidence type="ECO:0000256" key="1">
    <source>
        <dbReference type="SAM" id="MobiDB-lite"/>
    </source>
</evidence>